<proteinExistence type="predicted"/>
<keyword evidence="3" id="KW-1185">Reference proteome</keyword>
<name>A0A9P4JTM1_9PLEO</name>
<dbReference type="OrthoDB" id="3794770at2759"/>
<sequence length="130" mass="14397">MKEEGCAAREAAKATKKKEKVEQAAEKVRQQEARNAAKAIQLPQKSKGKASRPPTQKNKRQKRVVDAVASGEGTKDNSSLSSCHHPPAVAASTFQKDLSRPNWSEILQKYSTPKSRDKSNCVWLQSLILR</sequence>
<evidence type="ECO:0000313" key="3">
    <source>
        <dbReference type="Proteomes" id="UP000799536"/>
    </source>
</evidence>
<dbReference type="Proteomes" id="UP000799536">
    <property type="component" value="Unassembled WGS sequence"/>
</dbReference>
<reference evidence="2" key="1">
    <citation type="journal article" date="2020" name="Stud. Mycol.">
        <title>101 Dothideomycetes genomes: a test case for predicting lifestyles and emergence of pathogens.</title>
        <authorList>
            <person name="Haridas S."/>
            <person name="Albert R."/>
            <person name="Binder M."/>
            <person name="Bloem J."/>
            <person name="Labutti K."/>
            <person name="Salamov A."/>
            <person name="Andreopoulos B."/>
            <person name="Baker S."/>
            <person name="Barry K."/>
            <person name="Bills G."/>
            <person name="Bluhm B."/>
            <person name="Cannon C."/>
            <person name="Castanera R."/>
            <person name="Culley D."/>
            <person name="Daum C."/>
            <person name="Ezra D."/>
            <person name="Gonzalez J."/>
            <person name="Henrissat B."/>
            <person name="Kuo A."/>
            <person name="Liang C."/>
            <person name="Lipzen A."/>
            <person name="Lutzoni F."/>
            <person name="Magnuson J."/>
            <person name="Mondo S."/>
            <person name="Nolan M."/>
            <person name="Ohm R."/>
            <person name="Pangilinan J."/>
            <person name="Park H.-J."/>
            <person name="Ramirez L."/>
            <person name="Alfaro M."/>
            <person name="Sun H."/>
            <person name="Tritt A."/>
            <person name="Yoshinaga Y."/>
            <person name="Zwiers L.-H."/>
            <person name="Turgeon B."/>
            <person name="Goodwin S."/>
            <person name="Spatafora J."/>
            <person name="Crous P."/>
            <person name="Grigoriev I."/>
        </authorList>
    </citation>
    <scope>NUCLEOTIDE SEQUENCE</scope>
    <source>
        <strain evidence="2">ATCC 74209</strain>
    </source>
</reference>
<feature type="region of interest" description="Disordered" evidence="1">
    <location>
        <begin position="1"/>
        <end position="97"/>
    </location>
</feature>
<dbReference type="AlphaFoldDB" id="A0A9P4JTM1"/>
<organism evidence="2 3">
    <name type="scientific">Delitschia confertaspora ATCC 74209</name>
    <dbReference type="NCBI Taxonomy" id="1513339"/>
    <lineage>
        <taxon>Eukaryota</taxon>
        <taxon>Fungi</taxon>
        <taxon>Dikarya</taxon>
        <taxon>Ascomycota</taxon>
        <taxon>Pezizomycotina</taxon>
        <taxon>Dothideomycetes</taxon>
        <taxon>Pleosporomycetidae</taxon>
        <taxon>Pleosporales</taxon>
        <taxon>Delitschiaceae</taxon>
        <taxon>Delitschia</taxon>
    </lineage>
</organism>
<comment type="caution">
    <text evidence="2">The sequence shown here is derived from an EMBL/GenBank/DDBJ whole genome shotgun (WGS) entry which is preliminary data.</text>
</comment>
<evidence type="ECO:0000256" key="1">
    <source>
        <dbReference type="SAM" id="MobiDB-lite"/>
    </source>
</evidence>
<protein>
    <submittedName>
        <fullName evidence="2">Uncharacterized protein</fullName>
    </submittedName>
</protein>
<accession>A0A9P4JTM1</accession>
<gene>
    <name evidence="2" type="ORF">GQ43DRAFT_486559</name>
</gene>
<dbReference type="EMBL" id="ML993857">
    <property type="protein sequence ID" value="KAF2205351.1"/>
    <property type="molecule type" value="Genomic_DNA"/>
</dbReference>
<evidence type="ECO:0000313" key="2">
    <source>
        <dbReference type="EMBL" id="KAF2205351.1"/>
    </source>
</evidence>
<feature type="compositionally biased region" description="Basic and acidic residues" evidence="1">
    <location>
        <begin position="1"/>
        <end position="32"/>
    </location>
</feature>